<gene>
    <name evidence="1" type="ORF">HX095_16030</name>
</gene>
<evidence type="ECO:0000313" key="2">
    <source>
        <dbReference type="Proteomes" id="UP001173578"/>
    </source>
</evidence>
<dbReference type="RefSeq" id="WP_286487105.1">
    <property type="nucleotide sequence ID" value="NZ_JACALR010000008.1"/>
</dbReference>
<proteinExistence type="predicted"/>
<sequence length="327" mass="35080">MKMNGSTIDNSQIYGLQAPRLTRAELISTSGTTSKYGANQKGAIVYITDVSGTDTGGSSTQRLNITTAGYYYFDGSVWVKITDSSTPTTSTEPWYDNQTKLPATTNVQNIYQKGYVGIGYFDATKGTSNETINRGSLTNAFTIAGTGATNDDMLIESVSTDASSGQLNFKKSRGTYAAKIDVVAEDKIGEIIFNGPSNSFGNLTVRSETPTTGYLSMGTNGTERMRITGTGNVGIGTNAPAQKLDVSGNIRANSITNGGNPISGDFGIYNQNSSWLRIATQGSDNGASGASKIAFYTNATSVTYRSWYYSCNGCRRRKGRYRYCFTF</sequence>
<reference evidence="1" key="2">
    <citation type="journal article" date="2022" name="Sci. Total Environ.">
        <title>Prevalence, transmission, and molecular epidemiology of tet(X)-positive bacteria among humans, animals, and environmental niches in China: An epidemiological, and genomic-based study.</title>
        <authorList>
            <person name="Dong N."/>
            <person name="Zeng Y."/>
            <person name="Cai C."/>
            <person name="Sun C."/>
            <person name="Lu J."/>
            <person name="Liu C."/>
            <person name="Zhou H."/>
            <person name="Sun Q."/>
            <person name="Shu L."/>
            <person name="Wang H."/>
            <person name="Wang Y."/>
            <person name="Wang S."/>
            <person name="Wu C."/>
            <person name="Chan E.W."/>
            <person name="Chen G."/>
            <person name="Shen Z."/>
            <person name="Chen S."/>
            <person name="Zhang R."/>
        </authorList>
    </citation>
    <scope>NUCLEOTIDE SEQUENCE</scope>
    <source>
        <strain evidence="1">210</strain>
    </source>
</reference>
<dbReference type="Proteomes" id="UP001173578">
    <property type="component" value="Unassembled WGS sequence"/>
</dbReference>
<protein>
    <submittedName>
        <fullName evidence="1">Uncharacterized protein</fullName>
    </submittedName>
</protein>
<reference evidence="1" key="1">
    <citation type="submission" date="2020-06" db="EMBL/GenBank/DDBJ databases">
        <authorList>
            <person name="Dong N."/>
        </authorList>
    </citation>
    <scope>NUCLEOTIDE SEQUENCE</scope>
    <source>
        <strain evidence="1">210</strain>
    </source>
</reference>
<evidence type="ECO:0000313" key="1">
    <source>
        <dbReference type="EMBL" id="MDM1552712.1"/>
    </source>
</evidence>
<comment type="caution">
    <text evidence="1">The sequence shown here is derived from an EMBL/GenBank/DDBJ whole genome shotgun (WGS) entry which is preliminary data.</text>
</comment>
<dbReference type="AlphaFoldDB" id="A0AAW7DNN6"/>
<name>A0AAW7DNN6_9FLAO</name>
<dbReference type="EMBL" id="JACALR010000008">
    <property type="protein sequence ID" value="MDM1552712.1"/>
    <property type="molecule type" value="Genomic_DNA"/>
</dbReference>
<accession>A0AAW7DNN6</accession>
<organism evidence="1 2">
    <name type="scientific">Empedobacter falsenii</name>
    <dbReference type="NCBI Taxonomy" id="343874"/>
    <lineage>
        <taxon>Bacteria</taxon>
        <taxon>Pseudomonadati</taxon>
        <taxon>Bacteroidota</taxon>
        <taxon>Flavobacteriia</taxon>
        <taxon>Flavobacteriales</taxon>
        <taxon>Weeksellaceae</taxon>
        <taxon>Empedobacter</taxon>
    </lineage>
</organism>